<evidence type="ECO:0000256" key="1">
    <source>
        <dbReference type="SAM" id="SignalP"/>
    </source>
</evidence>
<feature type="signal peptide" evidence="1">
    <location>
        <begin position="1"/>
        <end position="21"/>
    </location>
</feature>
<name>A0ABY5R6Z1_9HYPH</name>
<protein>
    <recommendedName>
        <fullName evidence="4">DUF1795 domain-containing protein</fullName>
    </recommendedName>
</protein>
<organism evidence="2 3">
    <name type="scientific">Mesorhizobium onobrychidis</name>
    <dbReference type="NCBI Taxonomy" id="2775404"/>
    <lineage>
        <taxon>Bacteria</taxon>
        <taxon>Pseudomonadati</taxon>
        <taxon>Pseudomonadota</taxon>
        <taxon>Alphaproteobacteria</taxon>
        <taxon>Hyphomicrobiales</taxon>
        <taxon>Phyllobacteriaceae</taxon>
        <taxon>Mesorhizobium</taxon>
    </lineage>
</organism>
<keyword evidence="3" id="KW-1185">Reference proteome</keyword>
<keyword evidence="2" id="KW-0614">Plasmid</keyword>
<dbReference type="EMBL" id="CP062230">
    <property type="protein sequence ID" value="UVC19300.1"/>
    <property type="molecule type" value="Genomic_DNA"/>
</dbReference>
<evidence type="ECO:0000313" key="3">
    <source>
        <dbReference type="Proteomes" id="UP001058098"/>
    </source>
</evidence>
<proteinExistence type="predicted"/>
<gene>
    <name evidence="2" type="ORF">IHQ72_35940</name>
</gene>
<sequence>MKSSAAALLLFALNGSDPVEATEFQNSYLRFDLPAGWACDTEETEFVCDPPHVQGQPVSAVMILTAKVPGPGDGLADYKQFLESRAAALGQGAMIKAPANVQIGDAIWVDGTLKGSEIPSYRTRYLATVKNGIAILFTFSAHESVYSDLEGAAVLSVSTLKVLDDWKR</sequence>
<dbReference type="RefSeq" id="WP_258124148.1">
    <property type="nucleotide sequence ID" value="NZ_CP062230.1"/>
</dbReference>
<evidence type="ECO:0008006" key="4">
    <source>
        <dbReference type="Google" id="ProtNLM"/>
    </source>
</evidence>
<accession>A0ABY5R6Z1</accession>
<geneLocation type="plasmid" evidence="2 3">
    <name>pOM4</name>
</geneLocation>
<evidence type="ECO:0000313" key="2">
    <source>
        <dbReference type="EMBL" id="UVC19300.1"/>
    </source>
</evidence>
<dbReference type="Proteomes" id="UP001058098">
    <property type="component" value="Plasmid pOM4"/>
</dbReference>
<reference evidence="2" key="1">
    <citation type="submission" date="2020-09" db="EMBL/GenBank/DDBJ databases">
        <title>Rhizobia associated with sainfoin plants.</title>
        <authorList>
            <person name="Asharfi S."/>
            <person name="Kuzmanovic N."/>
            <person name="Bunk B."/>
            <person name="Sproeer C."/>
            <person name="Becker M."/>
            <person name="Thuenen T."/>
        </authorList>
    </citation>
    <scope>NUCLEOTIDE SEQUENCE</scope>
    <source>
        <strain evidence="2">OM4</strain>
        <plasmid evidence="2">pOM4</plasmid>
    </source>
</reference>
<feature type="chain" id="PRO_5047233671" description="DUF1795 domain-containing protein" evidence="1">
    <location>
        <begin position="22"/>
        <end position="168"/>
    </location>
</feature>
<keyword evidence="1" id="KW-0732">Signal</keyword>